<name>A0A8S3V8B8_MYTED</name>
<dbReference type="OrthoDB" id="1597724at2759"/>
<evidence type="ECO:0000313" key="1">
    <source>
        <dbReference type="EMBL" id="CAG2254329.1"/>
    </source>
</evidence>
<sequence length="156" mass="18071">MHTPGQQDKPISEIKDTYMQTQEHKTTMTTRQLAIFEFMSKFGLDTVYPQKITLVDVMKIRTQSEEITLTQLPWMVLENLMMMNSTCRDKMLQEFLERISQEDDTDGTSKTCDDEEDNWAELSMFDTDTEDTKSNVNPLDLLVAIFLCSSQSLGMF</sequence>
<dbReference type="EMBL" id="CAJPWZ010003239">
    <property type="protein sequence ID" value="CAG2254329.1"/>
    <property type="molecule type" value="Genomic_DNA"/>
</dbReference>
<dbReference type="AlphaFoldDB" id="A0A8S3V8B8"/>
<accession>A0A8S3V8B8</accession>
<keyword evidence="2" id="KW-1185">Reference proteome</keyword>
<proteinExistence type="predicted"/>
<comment type="caution">
    <text evidence="1">The sequence shown here is derived from an EMBL/GenBank/DDBJ whole genome shotgun (WGS) entry which is preliminary data.</text>
</comment>
<organism evidence="1 2">
    <name type="scientific">Mytilus edulis</name>
    <name type="common">Blue mussel</name>
    <dbReference type="NCBI Taxonomy" id="6550"/>
    <lineage>
        <taxon>Eukaryota</taxon>
        <taxon>Metazoa</taxon>
        <taxon>Spiralia</taxon>
        <taxon>Lophotrochozoa</taxon>
        <taxon>Mollusca</taxon>
        <taxon>Bivalvia</taxon>
        <taxon>Autobranchia</taxon>
        <taxon>Pteriomorphia</taxon>
        <taxon>Mytilida</taxon>
        <taxon>Mytiloidea</taxon>
        <taxon>Mytilidae</taxon>
        <taxon>Mytilinae</taxon>
        <taxon>Mytilus</taxon>
    </lineage>
</organism>
<dbReference type="Proteomes" id="UP000683360">
    <property type="component" value="Unassembled WGS sequence"/>
</dbReference>
<gene>
    <name evidence="1" type="ORF">MEDL_65822</name>
</gene>
<evidence type="ECO:0000313" key="2">
    <source>
        <dbReference type="Proteomes" id="UP000683360"/>
    </source>
</evidence>
<reference evidence="1" key="1">
    <citation type="submission" date="2021-03" db="EMBL/GenBank/DDBJ databases">
        <authorList>
            <person name="Bekaert M."/>
        </authorList>
    </citation>
    <scope>NUCLEOTIDE SEQUENCE</scope>
</reference>
<protein>
    <submittedName>
        <fullName evidence="1">Uncharacterized protein</fullName>
    </submittedName>
</protein>